<evidence type="ECO:0000313" key="2">
    <source>
        <dbReference type="EMBL" id="MFC7386495.1"/>
    </source>
</evidence>
<dbReference type="EMBL" id="JBHTCG010000027">
    <property type="protein sequence ID" value="MFC7386495.1"/>
    <property type="molecule type" value="Genomic_DNA"/>
</dbReference>
<keyword evidence="3" id="KW-1185">Reference proteome</keyword>
<sequence length="282" mass="31672">MDVPSLRQRWLGAKLAELRLHAGIPSLAIAAERCRRSTGSLSRIENGLVGIPPRDIPPILDAYQVTDPAVRQKLMVVAAEIQQERRGWWVEHSDALAPSYVDLIRLEATATEIRTYETFLIPGLLQTEAYARVFVAAMRGLSSETEVEEFVTVRMTRKAVLTGGRPVVLRALINEAALRHPIGGTEIFREQIKYLCECADRPGVTVQVLPFTDRPHPGMSGAFTILKLPQLDVVHIEAMNTDMYLEDEHAVMQYLHAYDRLCEIAWSPEETVRYLAELADTL</sequence>
<dbReference type="Pfam" id="PF13560">
    <property type="entry name" value="HTH_31"/>
    <property type="match status" value="1"/>
</dbReference>
<protein>
    <submittedName>
        <fullName evidence="2">Helix-turn-helix domain-containing protein</fullName>
    </submittedName>
</protein>
<dbReference type="CDD" id="cd00093">
    <property type="entry name" value="HTH_XRE"/>
    <property type="match status" value="1"/>
</dbReference>
<dbReference type="RefSeq" id="WP_380830227.1">
    <property type="nucleotide sequence ID" value="NZ_JBHTCG010000027.1"/>
</dbReference>
<organism evidence="2 3">
    <name type="scientific">Sphaerisporangium rhizosphaerae</name>
    <dbReference type="NCBI Taxonomy" id="2269375"/>
    <lineage>
        <taxon>Bacteria</taxon>
        <taxon>Bacillati</taxon>
        <taxon>Actinomycetota</taxon>
        <taxon>Actinomycetes</taxon>
        <taxon>Streptosporangiales</taxon>
        <taxon>Streptosporangiaceae</taxon>
        <taxon>Sphaerisporangium</taxon>
    </lineage>
</organism>
<dbReference type="InterPro" id="IPR043917">
    <property type="entry name" value="DUF5753"/>
</dbReference>
<evidence type="ECO:0000259" key="1">
    <source>
        <dbReference type="Pfam" id="PF19054"/>
    </source>
</evidence>
<evidence type="ECO:0000313" key="3">
    <source>
        <dbReference type="Proteomes" id="UP001596496"/>
    </source>
</evidence>
<reference evidence="3" key="1">
    <citation type="journal article" date="2019" name="Int. J. Syst. Evol. Microbiol.">
        <title>The Global Catalogue of Microorganisms (GCM) 10K type strain sequencing project: providing services to taxonomists for standard genome sequencing and annotation.</title>
        <authorList>
            <consortium name="The Broad Institute Genomics Platform"/>
            <consortium name="The Broad Institute Genome Sequencing Center for Infectious Disease"/>
            <person name="Wu L."/>
            <person name="Ma J."/>
        </authorList>
    </citation>
    <scope>NUCLEOTIDE SEQUENCE [LARGE SCALE GENOMIC DNA]</scope>
    <source>
        <strain evidence="3">CECT 7649</strain>
    </source>
</reference>
<dbReference type="InterPro" id="IPR001387">
    <property type="entry name" value="Cro/C1-type_HTH"/>
</dbReference>
<dbReference type="Pfam" id="PF19054">
    <property type="entry name" value="DUF5753"/>
    <property type="match status" value="1"/>
</dbReference>
<name>A0ABW2PE40_9ACTN</name>
<dbReference type="Proteomes" id="UP001596496">
    <property type="component" value="Unassembled WGS sequence"/>
</dbReference>
<proteinExistence type="predicted"/>
<gene>
    <name evidence="2" type="ORF">ACFQSB_30105</name>
</gene>
<accession>A0ABW2PE40</accession>
<comment type="caution">
    <text evidence="2">The sequence shown here is derived from an EMBL/GenBank/DDBJ whole genome shotgun (WGS) entry which is preliminary data.</text>
</comment>
<feature type="domain" description="DUF5753" evidence="1">
    <location>
        <begin position="102"/>
        <end position="276"/>
    </location>
</feature>